<dbReference type="AlphaFoldDB" id="A0A0V0HDJ7"/>
<organism evidence="1">
    <name type="scientific">Solanum chacoense</name>
    <name type="common">Chaco potato</name>
    <dbReference type="NCBI Taxonomy" id="4108"/>
    <lineage>
        <taxon>Eukaryota</taxon>
        <taxon>Viridiplantae</taxon>
        <taxon>Streptophyta</taxon>
        <taxon>Embryophyta</taxon>
        <taxon>Tracheophyta</taxon>
        <taxon>Spermatophyta</taxon>
        <taxon>Magnoliopsida</taxon>
        <taxon>eudicotyledons</taxon>
        <taxon>Gunneridae</taxon>
        <taxon>Pentapetalae</taxon>
        <taxon>asterids</taxon>
        <taxon>lamiids</taxon>
        <taxon>Solanales</taxon>
        <taxon>Solanaceae</taxon>
        <taxon>Solanoideae</taxon>
        <taxon>Solaneae</taxon>
        <taxon>Solanum</taxon>
    </lineage>
</organism>
<reference evidence="1" key="1">
    <citation type="submission" date="2015-12" db="EMBL/GenBank/DDBJ databases">
        <title>Gene expression during late stages of embryo sac development: a critical building block for successful pollen-pistil interactions.</title>
        <authorList>
            <person name="Liu Y."/>
            <person name="Joly V."/>
            <person name="Sabar M."/>
            <person name="Matton D.P."/>
        </authorList>
    </citation>
    <scope>NUCLEOTIDE SEQUENCE</scope>
</reference>
<evidence type="ECO:0000313" key="1">
    <source>
        <dbReference type="EMBL" id="JAP17531.1"/>
    </source>
</evidence>
<name>A0A0V0HDJ7_SOLCH</name>
<dbReference type="EMBL" id="GEDG01022408">
    <property type="protein sequence ID" value="JAP17531.1"/>
    <property type="molecule type" value="Transcribed_RNA"/>
</dbReference>
<accession>A0A0V0HDJ7</accession>
<protein>
    <submittedName>
        <fullName evidence="1">Putative ovule protein</fullName>
    </submittedName>
</protein>
<sequence length="75" mass="8125">MLHHVKEIITDDILAGMENMPLIPSGPAAELALIDQTACFSSSFVAWPGVLVLILSDHARNASKDFLIDQVILPL</sequence>
<proteinExistence type="predicted"/>